<dbReference type="VEuPathDB" id="PiroplasmaDB:BOVATA_031350"/>
<dbReference type="EMBL" id="BDSA01000003">
    <property type="protein sequence ID" value="GBE61642.1"/>
    <property type="molecule type" value="Genomic_DNA"/>
</dbReference>
<comment type="caution">
    <text evidence="2">The sequence shown here is derived from an EMBL/GenBank/DDBJ whole genome shotgun (WGS) entry which is preliminary data.</text>
</comment>
<protein>
    <submittedName>
        <fullName evidence="2">Sensor histidine kinase</fullName>
    </submittedName>
</protein>
<keyword evidence="1" id="KW-0812">Transmembrane</keyword>
<dbReference type="GO" id="GO:0016301">
    <property type="term" value="F:kinase activity"/>
    <property type="evidence" value="ECO:0007669"/>
    <property type="project" value="UniProtKB-KW"/>
</dbReference>
<evidence type="ECO:0000256" key="1">
    <source>
        <dbReference type="SAM" id="Phobius"/>
    </source>
</evidence>
<keyword evidence="1" id="KW-1133">Transmembrane helix</keyword>
<name>A0A2H6KF63_9APIC</name>
<keyword evidence="3" id="KW-1185">Reference proteome</keyword>
<dbReference type="RefSeq" id="XP_028867885.1">
    <property type="nucleotide sequence ID" value="XM_029012052.1"/>
</dbReference>
<dbReference type="OrthoDB" id="366586at2759"/>
<gene>
    <name evidence="2" type="ORF">BOVATA_031350</name>
</gene>
<evidence type="ECO:0000313" key="3">
    <source>
        <dbReference type="Proteomes" id="UP000236319"/>
    </source>
</evidence>
<proteinExistence type="predicted"/>
<keyword evidence="2" id="KW-0418">Kinase</keyword>
<keyword evidence="2" id="KW-0808">Transferase</keyword>
<keyword evidence="1" id="KW-0472">Membrane</keyword>
<sequence length="165" mass="18456">MGEGSLLDSLSGLVGKGVKFAQKTFSTVANTGLGSLADSALDGFDAETIKNALEEPSVEGIMNNIIQMVMWHVWISYVIPMMLIMSFFSALFFAAFVYGWLNRCSAGFMRCFTMVAEMILYVYWKSKKSVDAFWADYSEIDDSGILSKFRGHRYLPAAYAKCKLR</sequence>
<dbReference type="GeneID" id="39875412"/>
<reference evidence="2 3" key="1">
    <citation type="journal article" date="2017" name="BMC Genomics">
        <title>Whole-genome assembly of Babesia ovata and comparative genomics between closely related pathogens.</title>
        <authorList>
            <person name="Yamagishi J."/>
            <person name="Asada M."/>
            <person name="Hakimi H."/>
            <person name="Tanaka T.Q."/>
            <person name="Sugimoto C."/>
            <person name="Kawazu S."/>
        </authorList>
    </citation>
    <scope>NUCLEOTIDE SEQUENCE [LARGE SCALE GENOMIC DNA]</scope>
    <source>
        <strain evidence="2 3">Miyake</strain>
    </source>
</reference>
<dbReference type="AlphaFoldDB" id="A0A2H6KF63"/>
<accession>A0A2H6KF63</accession>
<dbReference type="Proteomes" id="UP000236319">
    <property type="component" value="Unassembled WGS sequence"/>
</dbReference>
<evidence type="ECO:0000313" key="2">
    <source>
        <dbReference type="EMBL" id="GBE61642.1"/>
    </source>
</evidence>
<feature type="transmembrane region" description="Helical" evidence="1">
    <location>
        <begin position="74"/>
        <end position="101"/>
    </location>
</feature>
<organism evidence="2 3">
    <name type="scientific">Babesia ovata</name>
    <dbReference type="NCBI Taxonomy" id="189622"/>
    <lineage>
        <taxon>Eukaryota</taxon>
        <taxon>Sar</taxon>
        <taxon>Alveolata</taxon>
        <taxon>Apicomplexa</taxon>
        <taxon>Aconoidasida</taxon>
        <taxon>Piroplasmida</taxon>
        <taxon>Babesiidae</taxon>
        <taxon>Babesia</taxon>
    </lineage>
</organism>